<feature type="transmembrane region" description="Helical" evidence="1">
    <location>
        <begin position="164"/>
        <end position="186"/>
    </location>
</feature>
<feature type="transmembrane region" description="Helical" evidence="1">
    <location>
        <begin position="240"/>
        <end position="260"/>
    </location>
</feature>
<name>A0A1M6J5M1_9BACT</name>
<dbReference type="OrthoDB" id="5420022at2"/>
<proteinExistence type="predicted"/>
<feature type="transmembrane region" description="Helical" evidence="1">
    <location>
        <begin position="36"/>
        <end position="56"/>
    </location>
</feature>
<gene>
    <name evidence="2" type="ORF">SAMN02745216_01631</name>
</gene>
<feature type="transmembrane region" description="Helical" evidence="1">
    <location>
        <begin position="76"/>
        <end position="97"/>
    </location>
</feature>
<organism evidence="2 3">
    <name type="scientific">Desulfatibacillum alkenivorans DSM 16219</name>
    <dbReference type="NCBI Taxonomy" id="1121393"/>
    <lineage>
        <taxon>Bacteria</taxon>
        <taxon>Pseudomonadati</taxon>
        <taxon>Thermodesulfobacteriota</taxon>
        <taxon>Desulfobacteria</taxon>
        <taxon>Desulfobacterales</taxon>
        <taxon>Desulfatibacillaceae</taxon>
        <taxon>Desulfatibacillum</taxon>
    </lineage>
</organism>
<dbReference type="RefSeq" id="WP_073474792.1">
    <property type="nucleotide sequence ID" value="NZ_FQZU01000007.1"/>
</dbReference>
<sequence length="280" mass="31281">MVQVDVFWAYALGSTFASAAARQLKEEDKPFTSKYFVYNLLFLSCIFAPSGIYLLWNFPDWETMQVARSHLDLPAWLVVIFSVTNITQGILGFWISYKFIRMGKFFAAHMQWFLGYFFMFFILLHGWDGLGWQRFLYDSSVNNGAHWAPGMHMGLGFLTSNVCYTLLGMGLFVVPGLGIPVIRWIAQGAAMDATLPKEKSRQNPLMLGVWLLTAIFAVSLLSAGGAGLAVHYIGKLLGSQGLGFIIGLAAFGAAAYFLLFKPQMPGYRVFQQLFIEEPTA</sequence>
<keyword evidence="3" id="KW-1185">Reference proteome</keyword>
<dbReference type="AlphaFoldDB" id="A0A1M6J5M1"/>
<keyword evidence="1" id="KW-0812">Transmembrane</keyword>
<keyword evidence="1" id="KW-0472">Membrane</keyword>
<feature type="transmembrane region" description="Helical" evidence="1">
    <location>
        <begin position="109"/>
        <end position="127"/>
    </location>
</feature>
<accession>A0A1M6J5M1</accession>
<evidence type="ECO:0000256" key="1">
    <source>
        <dbReference type="SAM" id="Phobius"/>
    </source>
</evidence>
<evidence type="ECO:0000313" key="2">
    <source>
        <dbReference type="EMBL" id="SHJ41986.1"/>
    </source>
</evidence>
<reference evidence="3" key="1">
    <citation type="submission" date="2016-11" db="EMBL/GenBank/DDBJ databases">
        <authorList>
            <person name="Varghese N."/>
            <person name="Submissions S."/>
        </authorList>
    </citation>
    <scope>NUCLEOTIDE SEQUENCE [LARGE SCALE GENOMIC DNA]</scope>
    <source>
        <strain evidence="3">DSM 16219</strain>
    </source>
</reference>
<dbReference type="EMBL" id="FQZU01000007">
    <property type="protein sequence ID" value="SHJ41986.1"/>
    <property type="molecule type" value="Genomic_DNA"/>
</dbReference>
<evidence type="ECO:0000313" key="3">
    <source>
        <dbReference type="Proteomes" id="UP000183994"/>
    </source>
</evidence>
<feature type="transmembrane region" description="Helical" evidence="1">
    <location>
        <begin position="207"/>
        <end position="234"/>
    </location>
</feature>
<keyword evidence="1" id="KW-1133">Transmembrane helix</keyword>
<protein>
    <submittedName>
        <fullName evidence="2">Uncharacterized protein</fullName>
    </submittedName>
</protein>
<dbReference type="Proteomes" id="UP000183994">
    <property type="component" value="Unassembled WGS sequence"/>
</dbReference>